<evidence type="ECO:0000313" key="1">
    <source>
        <dbReference type="EMBL" id="RZC76765.1"/>
    </source>
</evidence>
<reference evidence="1 2" key="1">
    <citation type="journal article" date="2018" name="Science">
        <title>The opium poppy genome and morphinan production.</title>
        <authorList>
            <person name="Guo L."/>
            <person name="Winzer T."/>
            <person name="Yang X."/>
            <person name="Li Y."/>
            <person name="Ning Z."/>
            <person name="He Z."/>
            <person name="Teodor R."/>
            <person name="Lu Y."/>
            <person name="Bowser T.A."/>
            <person name="Graham I.A."/>
            <person name="Ye K."/>
        </authorList>
    </citation>
    <scope>NUCLEOTIDE SEQUENCE [LARGE SCALE GENOMIC DNA]</scope>
    <source>
        <strain evidence="2">cv. HN1</strain>
        <tissue evidence="1">Leaves</tissue>
    </source>
</reference>
<organism evidence="1 2">
    <name type="scientific">Papaver somniferum</name>
    <name type="common">Opium poppy</name>
    <dbReference type="NCBI Taxonomy" id="3469"/>
    <lineage>
        <taxon>Eukaryota</taxon>
        <taxon>Viridiplantae</taxon>
        <taxon>Streptophyta</taxon>
        <taxon>Embryophyta</taxon>
        <taxon>Tracheophyta</taxon>
        <taxon>Spermatophyta</taxon>
        <taxon>Magnoliopsida</taxon>
        <taxon>Ranunculales</taxon>
        <taxon>Papaveraceae</taxon>
        <taxon>Papaveroideae</taxon>
        <taxon>Papaver</taxon>
    </lineage>
</organism>
<accession>A0A4Y7KXW0</accession>
<dbReference type="AlphaFoldDB" id="A0A4Y7KXW0"/>
<evidence type="ECO:0000313" key="2">
    <source>
        <dbReference type="Proteomes" id="UP000316621"/>
    </source>
</evidence>
<dbReference type="Proteomes" id="UP000316621">
    <property type="component" value="Chromosome 9"/>
</dbReference>
<dbReference type="Gramene" id="RZC76765">
    <property type="protein sequence ID" value="RZC76765"/>
    <property type="gene ID" value="C5167_000960"/>
</dbReference>
<name>A0A4Y7KXW0_PAPSO</name>
<keyword evidence="2" id="KW-1185">Reference proteome</keyword>
<protein>
    <submittedName>
        <fullName evidence="1">Uncharacterized protein</fullName>
    </submittedName>
</protein>
<proteinExistence type="predicted"/>
<gene>
    <name evidence="1" type="ORF">C5167_000960</name>
</gene>
<dbReference type="EMBL" id="CM010723">
    <property type="protein sequence ID" value="RZC76765.1"/>
    <property type="molecule type" value="Genomic_DNA"/>
</dbReference>
<sequence length="40" mass="4528">MNRVRMIQNLDITMSKSTVTKMVKDVILEADGCLPEMNSD</sequence>